<dbReference type="InterPro" id="IPR042235">
    <property type="entry name" value="ZP-C_dom"/>
</dbReference>
<evidence type="ECO:0000313" key="4">
    <source>
        <dbReference type="Proteomes" id="UP000694546"/>
    </source>
</evidence>
<reference evidence="3" key="1">
    <citation type="submission" date="2025-08" db="UniProtKB">
        <authorList>
            <consortium name="Ensembl"/>
        </authorList>
    </citation>
    <scope>IDENTIFICATION</scope>
</reference>
<feature type="domain" description="ZP-C" evidence="1">
    <location>
        <begin position="237"/>
        <end position="304"/>
    </location>
</feature>
<evidence type="ECO:0000313" key="3">
    <source>
        <dbReference type="Ensembl" id="ENSGMOP00000039810.1"/>
    </source>
</evidence>
<dbReference type="GeneTree" id="ENSGT00940000163503"/>
<protein>
    <submittedName>
        <fullName evidence="3">Uncharacterized protein</fullName>
    </submittedName>
</protein>
<dbReference type="Proteomes" id="UP000694546">
    <property type="component" value="Chromosome 21"/>
</dbReference>
<dbReference type="Pfam" id="PF00100">
    <property type="entry name" value="Zona_pellucida"/>
    <property type="match status" value="1"/>
</dbReference>
<dbReference type="PANTHER" id="PTHR47130:SF3">
    <property type="entry name" value="ZONA PELLUCIDA PROTEIN"/>
    <property type="match status" value="1"/>
</dbReference>
<dbReference type="InterPro" id="IPR058876">
    <property type="entry name" value="Ig-like_ZP"/>
</dbReference>
<dbReference type="Ensembl" id="ENSGMOT00000052125.1">
    <property type="protein sequence ID" value="ENSGMOP00000039810.1"/>
    <property type="gene ID" value="ENSGMOG00000031013.1"/>
</dbReference>
<dbReference type="Pfam" id="PF26562">
    <property type="entry name" value="Ig-like"/>
    <property type="match status" value="1"/>
</dbReference>
<reference evidence="3" key="2">
    <citation type="submission" date="2025-09" db="UniProtKB">
        <authorList>
            <consortium name="Ensembl"/>
        </authorList>
    </citation>
    <scope>IDENTIFICATION</scope>
</reference>
<proteinExistence type="predicted"/>
<organism evidence="3 4">
    <name type="scientific">Gadus morhua</name>
    <name type="common">Atlantic cod</name>
    <dbReference type="NCBI Taxonomy" id="8049"/>
    <lineage>
        <taxon>Eukaryota</taxon>
        <taxon>Metazoa</taxon>
        <taxon>Chordata</taxon>
        <taxon>Craniata</taxon>
        <taxon>Vertebrata</taxon>
        <taxon>Euteleostomi</taxon>
        <taxon>Actinopterygii</taxon>
        <taxon>Neopterygii</taxon>
        <taxon>Teleostei</taxon>
        <taxon>Neoteleostei</taxon>
        <taxon>Acanthomorphata</taxon>
        <taxon>Zeiogadaria</taxon>
        <taxon>Gadariae</taxon>
        <taxon>Gadiformes</taxon>
        <taxon>Gadoidei</taxon>
        <taxon>Gadidae</taxon>
        <taxon>Gadus</taxon>
    </lineage>
</organism>
<dbReference type="PANTHER" id="PTHR47130">
    <property type="entry name" value="SI:DKEY-19B23.11-RELATED"/>
    <property type="match status" value="1"/>
</dbReference>
<evidence type="ECO:0000259" key="2">
    <source>
        <dbReference type="Pfam" id="PF26562"/>
    </source>
</evidence>
<feature type="domain" description="ZP-domain containing protein Ig-like" evidence="2">
    <location>
        <begin position="35"/>
        <end position="126"/>
    </location>
</feature>
<evidence type="ECO:0000259" key="1">
    <source>
        <dbReference type="Pfam" id="PF00100"/>
    </source>
</evidence>
<sequence length="329" mass="36917">MLELLLIAKDCQSDTRYKVLFQITTPLMLWYPHIVDDEGVFKVWYGTMLLHDVNLVNITFSTGVLSAAECNAKGFLQEQQYSNGSKVYLLQVPFSDDVVVCKNPEPLLTVYFLPLTYGFMLLPRSHSQTIVEVGHQSILQPNAAGWGGGGGVGDYWILYDFSLNVTQMGPSMTSMSVKVESVPNLVLNQLTLRDKSCKPYFSNDRFAHFSCNVFPVGLFDHQPLVNIPPLVIGTGQLMVEISLWQPAYFESALLHSANPQLELILDNCWAALQEERTSLPRWDIIVDTGNNLEDRYVTTFHPVVSDQRVVVPSLCDLKARDGSGKSQRH</sequence>
<accession>A0A8C5AZZ1</accession>
<keyword evidence="4" id="KW-1185">Reference proteome</keyword>
<name>A0A8C5AZZ1_GADMO</name>
<dbReference type="InterPro" id="IPR055355">
    <property type="entry name" value="ZP-C"/>
</dbReference>
<dbReference type="Gene3D" id="2.60.40.4100">
    <property type="entry name" value="Zona pellucida, ZP-C domain"/>
    <property type="match status" value="1"/>
</dbReference>
<dbReference type="AlphaFoldDB" id="A0A8C5AZZ1"/>